<dbReference type="Pfam" id="PF10593">
    <property type="entry name" value="Z1"/>
    <property type="match status" value="1"/>
</dbReference>
<dbReference type="InterPro" id="IPR018310">
    <property type="entry name" value="Put_endonuclease_Z1-dom"/>
</dbReference>
<evidence type="ECO:0000259" key="1">
    <source>
        <dbReference type="Pfam" id="PF10593"/>
    </source>
</evidence>
<dbReference type="SUPFAM" id="SSF52540">
    <property type="entry name" value="P-loop containing nucleoside triphosphate hydrolases"/>
    <property type="match status" value="1"/>
</dbReference>
<sequence>MTFLENYFASIKSKEIQDSVFSVAKKIFTDKDKLGNFDYKSQTSGLLLGEVQSGKTGQMFGIIAAAADKEFKVFLILTTDNSRLQQQTFKRALDSFSNFCVCDEKDTLRFKMNKMRLPVIVVLKKNSSVLKKWRNELLNSRFLDGSPLFIVDDEADAASLNTKVNKNDISAINRNINDIRKTSSSCVYLQVTATPQAVLLQTTVSEFKPSFVVYFSPGGMYLGGDFFFSKPEPYCIIETDEKEIKTIIDPNEIDNTWLSRAILNFLVVCSQFKLSNYSNVCNFLIHPSTKIKDHAVVTEKIGETLNEILQSITDNDDLIKESLKTEWVNLQTTKPEIKPFDDIYDCIKDMLFHSEIKPYTINSKSPADISFDNGFNIVVGGNILGRGVTFPNLQTIYYLRTAKTPQADTYWQHCRMFGYDRDRSLIRLFMPFSIFKLFQELNESQKALIKQISVHGIDSTHLLYSKNIRPTRKNVVLSKKLSIIAGGVNYFSAFPINKSLDDLNKILLPYDGKDMKECGIDFIIQILSYLDSEDRNNDWDSREFINAVKMAADKQHLKKAKLLVSVGHKIKKNTGTMLSQDDRNKIDKCVSDISLIMYQLTGDKELGWSGKPLWMPNIKLPDGFIFYKME</sequence>
<proteinExistence type="predicted"/>
<dbReference type="InterPro" id="IPR027417">
    <property type="entry name" value="P-loop_NTPase"/>
</dbReference>
<feature type="domain" description="Putative endonuclease Z1" evidence="1">
    <location>
        <begin position="258"/>
        <end position="453"/>
    </location>
</feature>
<evidence type="ECO:0000313" key="2">
    <source>
        <dbReference type="EMBL" id="GBR74798.1"/>
    </source>
</evidence>
<accession>A0A388TE42</accession>
<comment type="caution">
    <text evidence="2">The sequence shown here is derived from an EMBL/GenBank/DDBJ whole genome shotgun (WGS) entry which is preliminary data.</text>
</comment>
<gene>
    <name evidence="2" type="ORF">NO1_1911</name>
</gene>
<protein>
    <submittedName>
        <fullName evidence="2">Protein containing Z1 domain</fullName>
    </submittedName>
</protein>
<name>A0A388TE42_TERA1</name>
<keyword evidence="3" id="KW-1185">Reference proteome</keyword>
<evidence type="ECO:0000313" key="3">
    <source>
        <dbReference type="Proteomes" id="UP000269352"/>
    </source>
</evidence>
<reference evidence="2 3" key="1">
    <citation type="journal article" date="2019" name="ISME J.">
        <title>Genome analyses of uncultured TG2/ZB3 bacteria in 'Margulisbacteria' specifically attached to ectosymbiotic spirochetes of protists in the termite gut.</title>
        <authorList>
            <person name="Utami Y.D."/>
            <person name="Kuwahara H."/>
            <person name="Igai K."/>
            <person name="Murakami T."/>
            <person name="Sugaya K."/>
            <person name="Morikawa T."/>
            <person name="Nagura Y."/>
            <person name="Yuki M."/>
            <person name="Deevong P."/>
            <person name="Inoue T."/>
            <person name="Kihara K."/>
            <person name="Lo N."/>
            <person name="Yamada A."/>
            <person name="Ohkuma M."/>
            <person name="Hongoh Y."/>
        </authorList>
    </citation>
    <scope>NUCLEOTIDE SEQUENCE [LARGE SCALE GENOMIC DNA]</scope>
    <source>
        <strain evidence="2">NkOx7-01</strain>
    </source>
</reference>
<organism evidence="2 3">
    <name type="scientific">Termititenax aidoneus</name>
    <dbReference type="NCBI Taxonomy" id="2218524"/>
    <lineage>
        <taxon>Bacteria</taxon>
        <taxon>Bacillati</taxon>
        <taxon>Candidatus Margulisiibacteriota</taxon>
        <taxon>Candidatus Termititenacia</taxon>
        <taxon>Candidatus Termititenacales</taxon>
        <taxon>Candidatus Termititenacaceae</taxon>
        <taxon>Candidatus Termititenax</taxon>
    </lineage>
</organism>
<dbReference type="EMBL" id="BGZN01000087">
    <property type="protein sequence ID" value="GBR74798.1"/>
    <property type="molecule type" value="Genomic_DNA"/>
</dbReference>
<dbReference type="AlphaFoldDB" id="A0A388TE42"/>
<dbReference type="Proteomes" id="UP000269352">
    <property type="component" value="Unassembled WGS sequence"/>
</dbReference>